<dbReference type="Proteomes" id="UP000051841">
    <property type="component" value="Unassembled WGS sequence"/>
</dbReference>
<dbReference type="PATRIC" id="fig|1410657.5.peg.1143"/>
<dbReference type="PANTHER" id="PTHR43797">
    <property type="entry name" value="HOMOCYSTEINE/CYSTEINE SYNTHASE"/>
    <property type="match status" value="1"/>
</dbReference>
<dbReference type="CDD" id="cd00614">
    <property type="entry name" value="CGS_like"/>
    <property type="match status" value="1"/>
</dbReference>
<dbReference type="InterPro" id="IPR000277">
    <property type="entry name" value="Cys/Met-Metab_PyrdxlP-dep_enz"/>
</dbReference>
<accession>A0A0R2HKZ2</accession>
<evidence type="ECO:0000313" key="8">
    <source>
        <dbReference type="Proteomes" id="UP000051841"/>
    </source>
</evidence>
<proteinExistence type="inferred from homology"/>
<dbReference type="Gene3D" id="3.90.1150.10">
    <property type="entry name" value="Aspartate Aminotransferase, domain 1"/>
    <property type="match status" value="1"/>
</dbReference>
<dbReference type="Gene3D" id="3.40.640.10">
    <property type="entry name" value="Type I PLP-dependent aspartate aminotransferase-like (Major domain)"/>
    <property type="match status" value="1"/>
</dbReference>
<protein>
    <submittedName>
        <fullName evidence="7">O-acetylhomoserine O-acetylserine sulfhydrylase</fullName>
    </submittedName>
</protein>
<comment type="cofactor">
    <cofactor evidence="1 6">
        <name>pyridoxal 5'-phosphate</name>
        <dbReference type="ChEBI" id="CHEBI:597326"/>
    </cofactor>
</comment>
<dbReference type="RefSeq" id="WP_031588653.1">
    <property type="nucleotide sequence ID" value="NZ_JNKN01000004.1"/>
</dbReference>
<dbReference type="PANTHER" id="PTHR43797:SF3">
    <property type="entry name" value="O-ACETYLHOMOSERINE SULFHYDRYLASE"/>
    <property type="match status" value="1"/>
</dbReference>
<dbReference type="InterPro" id="IPR015422">
    <property type="entry name" value="PyrdxlP-dep_Trfase_small"/>
</dbReference>
<dbReference type="InterPro" id="IPR015421">
    <property type="entry name" value="PyrdxlP-dep_Trfase_major"/>
</dbReference>
<dbReference type="GO" id="GO:0004124">
    <property type="term" value="F:cysteine synthase activity"/>
    <property type="evidence" value="ECO:0007669"/>
    <property type="project" value="TreeGrafter"/>
</dbReference>
<dbReference type="Pfam" id="PF01053">
    <property type="entry name" value="Cys_Met_Meta_PP"/>
    <property type="match status" value="1"/>
</dbReference>
<feature type="modified residue" description="N6-(pyridoxal phosphate)lysine" evidence="5">
    <location>
        <position position="204"/>
    </location>
</feature>
<dbReference type="AlphaFoldDB" id="A0A0R2HKZ2"/>
<comment type="similarity">
    <text evidence="2 6">Belongs to the trans-sulfuration enzymes family.</text>
</comment>
<evidence type="ECO:0000256" key="3">
    <source>
        <dbReference type="ARBA" id="ARBA00022679"/>
    </source>
</evidence>
<dbReference type="InterPro" id="IPR015424">
    <property type="entry name" value="PyrdxlP-dep_Trfase"/>
</dbReference>
<evidence type="ECO:0000256" key="5">
    <source>
        <dbReference type="PIRSR" id="PIRSR001434-2"/>
    </source>
</evidence>
<evidence type="ECO:0000313" key="7">
    <source>
        <dbReference type="EMBL" id="KRN51029.1"/>
    </source>
</evidence>
<keyword evidence="4 5" id="KW-0663">Pyridoxal phosphate</keyword>
<dbReference type="FunFam" id="3.40.640.10:FF:000035">
    <property type="entry name" value="O-succinylhomoserine sulfhydrylase"/>
    <property type="match status" value="1"/>
</dbReference>
<gene>
    <name evidence="7" type="ORF">IV49_GL001102</name>
</gene>
<dbReference type="GO" id="GO:0030170">
    <property type="term" value="F:pyridoxal phosphate binding"/>
    <property type="evidence" value="ECO:0007669"/>
    <property type="project" value="InterPro"/>
</dbReference>
<dbReference type="InterPro" id="IPR006235">
    <property type="entry name" value="OAc-hSer/O-AcSer_sulfhydrylase"/>
</dbReference>
<evidence type="ECO:0000256" key="1">
    <source>
        <dbReference type="ARBA" id="ARBA00001933"/>
    </source>
</evidence>
<evidence type="ECO:0000256" key="4">
    <source>
        <dbReference type="ARBA" id="ARBA00022898"/>
    </source>
</evidence>
<dbReference type="GO" id="GO:0019346">
    <property type="term" value="P:transsulfuration"/>
    <property type="evidence" value="ECO:0007669"/>
    <property type="project" value="InterPro"/>
</dbReference>
<dbReference type="GO" id="GO:0003961">
    <property type="term" value="F:O-acetylhomoserine aminocarboxypropyltransferase activity"/>
    <property type="evidence" value="ECO:0007669"/>
    <property type="project" value="TreeGrafter"/>
</dbReference>
<organism evidence="7 8">
    <name type="scientific">Kandleria vitulina DSM 20405</name>
    <dbReference type="NCBI Taxonomy" id="1410657"/>
    <lineage>
        <taxon>Bacteria</taxon>
        <taxon>Bacillati</taxon>
        <taxon>Bacillota</taxon>
        <taxon>Erysipelotrichia</taxon>
        <taxon>Erysipelotrichales</taxon>
        <taxon>Coprobacillaceae</taxon>
        <taxon>Kandleria</taxon>
    </lineage>
</organism>
<dbReference type="GO" id="GO:0005737">
    <property type="term" value="C:cytoplasm"/>
    <property type="evidence" value="ECO:0007669"/>
    <property type="project" value="TreeGrafter"/>
</dbReference>
<dbReference type="EMBL" id="JQBL01000003">
    <property type="protein sequence ID" value="KRN51029.1"/>
    <property type="molecule type" value="Genomic_DNA"/>
</dbReference>
<sequence length="423" mass="46387">MKQETKCIQAGYTPKNGEPRMIPIIQSTTFKYDTSEDMGKLFDLEASGYFYTRLQNPTNDFVANKIAALEGGTAAMLTSSGQAANFFAVFNIANAGDHVIASTSIYGGTFNLFNVTMRKMGIDFTFIDPDCSEEELDAAFKPNTKAVFGETIANPALTVFDIEKFANAAHKHGVPLIVDNTFATPINCRPFEWGCDIVTHSTTKYMDGHDATVGGVIVDHGQFDWMAHKEKFPGLCEPDESYHGLTYATKFGKEGAFITKCTSQLMRDFGAIQAPMNAYFLNLGLESLAVRIPVHCSNALKVAQFLEKNEHVSWISYPSLSSDKYYDLAQKYMPNGTCGVIAFGVKGGRAAAEIFMKKLKVAMIATHVADAHTCVLHPASSTHRQLTDEELKAGGVMPDMVRLSVGIENVEDIIEDLKQALED</sequence>
<evidence type="ECO:0000256" key="2">
    <source>
        <dbReference type="ARBA" id="ARBA00009077"/>
    </source>
</evidence>
<keyword evidence="8" id="KW-1185">Reference proteome</keyword>
<dbReference type="NCBIfam" id="TIGR01326">
    <property type="entry name" value="OAH_OAS_sulfhy"/>
    <property type="match status" value="1"/>
</dbReference>
<comment type="caution">
    <text evidence="7">The sequence shown here is derived from an EMBL/GenBank/DDBJ whole genome shotgun (WGS) entry which is preliminary data.</text>
</comment>
<reference evidence="7 8" key="1">
    <citation type="journal article" date="2015" name="Genome Announc.">
        <title>Expanding the biotechnology potential of lactobacilli through comparative genomics of 213 strains and associated genera.</title>
        <authorList>
            <person name="Sun Z."/>
            <person name="Harris H.M."/>
            <person name="McCann A."/>
            <person name="Guo C."/>
            <person name="Argimon S."/>
            <person name="Zhang W."/>
            <person name="Yang X."/>
            <person name="Jeffery I.B."/>
            <person name="Cooney J.C."/>
            <person name="Kagawa T.F."/>
            <person name="Liu W."/>
            <person name="Song Y."/>
            <person name="Salvetti E."/>
            <person name="Wrobel A."/>
            <person name="Rasinkangas P."/>
            <person name="Parkhill J."/>
            <person name="Rea M.C."/>
            <person name="O'Sullivan O."/>
            <person name="Ritari J."/>
            <person name="Douillard F.P."/>
            <person name="Paul Ross R."/>
            <person name="Yang R."/>
            <person name="Briner A.E."/>
            <person name="Felis G.E."/>
            <person name="de Vos W.M."/>
            <person name="Barrangou R."/>
            <person name="Klaenhammer T.R."/>
            <person name="Caufield P.W."/>
            <person name="Cui Y."/>
            <person name="Zhang H."/>
            <person name="O'Toole P.W."/>
        </authorList>
    </citation>
    <scope>NUCLEOTIDE SEQUENCE [LARGE SCALE GENOMIC DNA]</scope>
    <source>
        <strain evidence="7 8">DSM 20405</strain>
    </source>
</reference>
<evidence type="ECO:0000256" key="6">
    <source>
        <dbReference type="RuleBase" id="RU362118"/>
    </source>
</evidence>
<dbReference type="SUPFAM" id="SSF53383">
    <property type="entry name" value="PLP-dependent transferases"/>
    <property type="match status" value="1"/>
</dbReference>
<dbReference type="GO" id="GO:0006535">
    <property type="term" value="P:cysteine biosynthetic process from serine"/>
    <property type="evidence" value="ECO:0007669"/>
    <property type="project" value="TreeGrafter"/>
</dbReference>
<dbReference type="PIRSF" id="PIRSF001434">
    <property type="entry name" value="CGS"/>
    <property type="match status" value="1"/>
</dbReference>
<keyword evidence="3" id="KW-0808">Transferase</keyword>
<dbReference type="GO" id="GO:0071269">
    <property type="term" value="P:L-homocysteine biosynthetic process"/>
    <property type="evidence" value="ECO:0007669"/>
    <property type="project" value="TreeGrafter"/>
</dbReference>
<name>A0A0R2HKZ2_9FIRM</name>